<evidence type="ECO:0000256" key="1">
    <source>
        <dbReference type="SAM" id="SignalP"/>
    </source>
</evidence>
<evidence type="ECO:0000313" key="3">
    <source>
        <dbReference type="Proteomes" id="UP000179266"/>
    </source>
</evidence>
<accession>A0A1F7S717</accession>
<feature type="chain" id="PRO_5009532349" description="DUF5666 domain-containing protein" evidence="1">
    <location>
        <begin position="23"/>
        <end position="151"/>
    </location>
</feature>
<sequence length="151" mass="16539">MNRKTFGLTALLILLFCGSSFAGSLIPHVVYGEILLPDGITRADTSKLIYDAFVIDRPDEVLTESSPGCRVNVNGTYVVECSSFPTEWSAGDVVQIEVYDWDFNLLSTIQVELNDTGTNRQAIELYKDVLVGSAIERPVGPAVIETIPILK</sequence>
<reference evidence="2 3" key="1">
    <citation type="journal article" date="2016" name="Nat. Commun.">
        <title>Thousands of microbial genomes shed light on interconnected biogeochemical processes in an aquifer system.</title>
        <authorList>
            <person name="Anantharaman K."/>
            <person name="Brown C.T."/>
            <person name="Hug L.A."/>
            <person name="Sharon I."/>
            <person name="Castelle C.J."/>
            <person name="Probst A.J."/>
            <person name="Thomas B.C."/>
            <person name="Singh A."/>
            <person name="Wilkins M.J."/>
            <person name="Karaoz U."/>
            <person name="Brodie E.L."/>
            <person name="Williams K.H."/>
            <person name="Hubbard S.S."/>
            <person name="Banfield J.F."/>
        </authorList>
    </citation>
    <scope>NUCLEOTIDE SEQUENCE [LARGE SCALE GENOMIC DNA]</scope>
</reference>
<gene>
    <name evidence="2" type="ORF">A2161_08775</name>
</gene>
<protein>
    <recommendedName>
        <fullName evidence="4">DUF5666 domain-containing protein</fullName>
    </recommendedName>
</protein>
<dbReference type="AlphaFoldDB" id="A0A1F7S717"/>
<feature type="signal peptide" evidence="1">
    <location>
        <begin position="1"/>
        <end position="22"/>
    </location>
</feature>
<proteinExistence type="predicted"/>
<name>A0A1F7S717_9BACT</name>
<evidence type="ECO:0008006" key="4">
    <source>
        <dbReference type="Google" id="ProtNLM"/>
    </source>
</evidence>
<organism evidence="2 3">
    <name type="scientific">Candidatus Schekmanbacteria bacterium RBG_13_48_7</name>
    <dbReference type="NCBI Taxonomy" id="1817878"/>
    <lineage>
        <taxon>Bacteria</taxon>
        <taxon>Candidatus Schekmaniibacteriota</taxon>
    </lineage>
</organism>
<comment type="caution">
    <text evidence="2">The sequence shown here is derived from an EMBL/GenBank/DDBJ whole genome shotgun (WGS) entry which is preliminary data.</text>
</comment>
<dbReference type="EMBL" id="MGDD01000016">
    <property type="protein sequence ID" value="OGL49521.1"/>
    <property type="molecule type" value="Genomic_DNA"/>
</dbReference>
<dbReference type="Proteomes" id="UP000179266">
    <property type="component" value="Unassembled WGS sequence"/>
</dbReference>
<keyword evidence="1" id="KW-0732">Signal</keyword>
<evidence type="ECO:0000313" key="2">
    <source>
        <dbReference type="EMBL" id="OGL49521.1"/>
    </source>
</evidence>